<dbReference type="Proteomes" id="UP000575083">
    <property type="component" value="Unassembled WGS sequence"/>
</dbReference>
<sequence length="63" mass="6980">MHEFQLPNMTCGHCAGMVSQTLKMVDPECKIQVDMPKRTVTVQSAEDRQTLTEVLSEAGYPPA</sequence>
<keyword evidence="3" id="KW-1185">Reference proteome</keyword>
<dbReference type="Pfam" id="PF00403">
    <property type="entry name" value="HMA"/>
    <property type="match status" value="1"/>
</dbReference>
<evidence type="ECO:0000259" key="1">
    <source>
        <dbReference type="PROSITE" id="PS50846"/>
    </source>
</evidence>
<name>A0A7X0PB95_9BURK</name>
<evidence type="ECO:0000313" key="2">
    <source>
        <dbReference type="EMBL" id="MBB6558738.1"/>
    </source>
</evidence>
<dbReference type="EMBL" id="JACHLK010000002">
    <property type="protein sequence ID" value="MBB6558738.1"/>
    <property type="molecule type" value="Genomic_DNA"/>
</dbReference>
<dbReference type="RefSeq" id="WP_184856165.1">
    <property type="nucleotide sequence ID" value="NZ_JACHLK010000002.1"/>
</dbReference>
<dbReference type="CDD" id="cd00371">
    <property type="entry name" value="HMA"/>
    <property type="match status" value="1"/>
</dbReference>
<dbReference type="GO" id="GO:0046872">
    <property type="term" value="F:metal ion binding"/>
    <property type="evidence" value="ECO:0007669"/>
    <property type="project" value="InterPro"/>
</dbReference>
<evidence type="ECO:0000313" key="3">
    <source>
        <dbReference type="Proteomes" id="UP000575083"/>
    </source>
</evidence>
<dbReference type="SUPFAM" id="SSF55008">
    <property type="entry name" value="HMA, heavy metal-associated domain"/>
    <property type="match status" value="1"/>
</dbReference>
<gene>
    <name evidence="2" type="ORF">HNP48_001402</name>
</gene>
<comment type="caution">
    <text evidence="2">The sequence shown here is derived from an EMBL/GenBank/DDBJ whole genome shotgun (WGS) entry which is preliminary data.</text>
</comment>
<protein>
    <submittedName>
        <fullName evidence="2">Copper chaperone</fullName>
    </submittedName>
</protein>
<dbReference type="Gene3D" id="3.30.70.100">
    <property type="match status" value="1"/>
</dbReference>
<organism evidence="2 3">
    <name type="scientific">Acidovorax soli</name>
    <dbReference type="NCBI Taxonomy" id="592050"/>
    <lineage>
        <taxon>Bacteria</taxon>
        <taxon>Pseudomonadati</taxon>
        <taxon>Pseudomonadota</taxon>
        <taxon>Betaproteobacteria</taxon>
        <taxon>Burkholderiales</taxon>
        <taxon>Comamonadaceae</taxon>
        <taxon>Acidovorax</taxon>
    </lineage>
</organism>
<proteinExistence type="predicted"/>
<reference evidence="2 3" key="1">
    <citation type="submission" date="2020-08" db="EMBL/GenBank/DDBJ databases">
        <title>Functional genomics of gut bacteria from endangered species of beetles.</title>
        <authorList>
            <person name="Carlos-Shanley C."/>
        </authorList>
    </citation>
    <scope>NUCLEOTIDE SEQUENCE [LARGE SCALE GENOMIC DNA]</scope>
    <source>
        <strain evidence="2 3">S00198</strain>
    </source>
</reference>
<dbReference type="InterPro" id="IPR006121">
    <property type="entry name" value="HMA_dom"/>
</dbReference>
<dbReference type="InterPro" id="IPR036163">
    <property type="entry name" value="HMA_dom_sf"/>
</dbReference>
<accession>A0A7X0PB95</accession>
<dbReference type="AlphaFoldDB" id="A0A7X0PB95"/>
<dbReference type="PROSITE" id="PS50846">
    <property type="entry name" value="HMA_2"/>
    <property type="match status" value="1"/>
</dbReference>
<feature type="domain" description="HMA" evidence="1">
    <location>
        <begin position="1"/>
        <end position="63"/>
    </location>
</feature>